<reference evidence="1 2" key="1">
    <citation type="submission" date="2019-04" db="EMBL/GenBank/DDBJ databases">
        <title>High contiguity whole genome sequence and gene annotation resource for two Venturia nashicola isolates.</title>
        <authorList>
            <person name="Prokchorchik M."/>
            <person name="Won K."/>
            <person name="Lee Y."/>
            <person name="Choi E.D."/>
            <person name="Segonzac C."/>
            <person name="Sohn K.H."/>
        </authorList>
    </citation>
    <scope>NUCLEOTIDE SEQUENCE [LARGE SCALE GENOMIC DNA]</scope>
    <source>
        <strain evidence="1 2">PRI2</strain>
    </source>
</reference>
<evidence type="ECO:0000313" key="2">
    <source>
        <dbReference type="Proteomes" id="UP000298493"/>
    </source>
</evidence>
<name>A0A4Z1PA45_9PEZI</name>
<comment type="caution">
    <text evidence="1">The sequence shown here is derived from an EMBL/GenBank/DDBJ whole genome shotgun (WGS) entry which is preliminary data.</text>
</comment>
<proteinExistence type="predicted"/>
<evidence type="ECO:0000313" key="1">
    <source>
        <dbReference type="EMBL" id="TID25048.1"/>
    </source>
</evidence>
<protein>
    <submittedName>
        <fullName evidence="1">Uncharacterized protein</fullName>
    </submittedName>
</protein>
<organism evidence="1 2">
    <name type="scientific">Venturia nashicola</name>
    <dbReference type="NCBI Taxonomy" id="86259"/>
    <lineage>
        <taxon>Eukaryota</taxon>
        <taxon>Fungi</taxon>
        <taxon>Dikarya</taxon>
        <taxon>Ascomycota</taxon>
        <taxon>Pezizomycotina</taxon>
        <taxon>Dothideomycetes</taxon>
        <taxon>Pleosporomycetidae</taxon>
        <taxon>Venturiales</taxon>
        <taxon>Venturiaceae</taxon>
        <taxon>Venturia</taxon>
    </lineage>
</organism>
<accession>A0A4Z1PA45</accession>
<dbReference type="AlphaFoldDB" id="A0A4Z1PA45"/>
<keyword evidence="2" id="KW-1185">Reference proteome</keyword>
<dbReference type="Proteomes" id="UP000298493">
    <property type="component" value="Unassembled WGS sequence"/>
</dbReference>
<gene>
    <name evidence="1" type="ORF">E6O75_ATG04253</name>
</gene>
<dbReference type="EMBL" id="SNSC02000004">
    <property type="protein sequence ID" value="TID25048.1"/>
    <property type="molecule type" value="Genomic_DNA"/>
</dbReference>
<sequence>MPLKVIPLMVTSTHPNPRATFLTLPSELRQSILLQSLDTDFAADDVACKLAYYLQRLCAHHLNIWVWLFLLEHVHGDILNDVRYVANHIFTLNQTHELRQAILAESRKYGVPCIKAALGDHVYQPWAAVLEAVDPKLSDDINFTAKKWKASAG</sequence>